<keyword evidence="4 7" id="KW-0560">Oxidoreductase</keyword>
<dbReference type="InterPro" id="IPR008927">
    <property type="entry name" value="6-PGluconate_DH-like_C_sf"/>
</dbReference>
<dbReference type="EC" id="1.1.1.22" evidence="3 7"/>
<dbReference type="InterPro" id="IPR028357">
    <property type="entry name" value="UDPglc_DH_bac"/>
</dbReference>
<dbReference type="NCBIfam" id="TIGR03026">
    <property type="entry name" value="NDP-sugDHase"/>
    <property type="match status" value="1"/>
</dbReference>
<dbReference type="SMART" id="SM00984">
    <property type="entry name" value="UDPG_MGDP_dh_C"/>
    <property type="match status" value="1"/>
</dbReference>
<evidence type="ECO:0000256" key="1">
    <source>
        <dbReference type="ARBA" id="ARBA00004701"/>
    </source>
</evidence>
<dbReference type="InterPro" id="IPR036220">
    <property type="entry name" value="UDP-Glc/GDP-Man_DH_C_sf"/>
</dbReference>
<dbReference type="GO" id="GO:0016491">
    <property type="term" value="F:oxidoreductase activity"/>
    <property type="evidence" value="ECO:0007669"/>
    <property type="project" value="UniProtKB-KW"/>
</dbReference>
<dbReference type="PIRSF" id="PIRSF500134">
    <property type="entry name" value="UDPglc_DH_bac"/>
    <property type="match status" value="1"/>
</dbReference>
<comment type="catalytic activity">
    <reaction evidence="6 7">
        <text>UDP-alpha-D-glucose + 2 NAD(+) + H2O = UDP-alpha-D-glucuronate + 2 NADH + 3 H(+)</text>
        <dbReference type="Rhea" id="RHEA:23596"/>
        <dbReference type="ChEBI" id="CHEBI:15377"/>
        <dbReference type="ChEBI" id="CHEBI:15378"/>
        <dbReference type="ChEBI" id="CHEBI:57540"/>
        <dbReference type="ChEBI" id="CHEBI:57945"/>
        <dbReference type="ChEBI" id="CHEBI:58052"/>
        <dbReference type="ChEBI" id="CHEBI:58885"/>
        <dbReference type="EC" id="1.1.1.22"/>
    </reaction>
</comment>
<dbReference type="Pfam" id="PF00984">
    <property type="entry name" value="UDPG_MGDP_dh"/>
    <property type="match status" value="1"/>
</dbReference>
<evidence type="ECO:0000259" key="8">
    <source>
        <dbReference type="SMART" id="SM00984"/>
    </source>
</evidence>
<dbReference type="RefSeq" id="WP_230067468.1">
    <property type="nucleotide sequence ID" value="NZ_BAABLL010000004.1"/>
</dbReference>
<accession>A0ABV8QZX8</accession>
<proteinExistence type="inferred from homology"/>
<comment type="caution">
    <text evidence="9">The sequence shown here is derived from an EMBL/GenBank/DDBJ whole genome shotgun (WGS) entry which is preliminary data.</text>
</comment>
<evidence type="ECO:0000256" key="3">
    <source>
        <dbReference type="ARBA" id="ARBA00012954"/>
    </source>
</evidence>
<dbReference type="PANTHER" id="PTHR43750:SF3">
    <property type="entry name" value="UDP-GLUCOSE 6-DEHYDROGENASE TUAD"/>
    <property type="match status" value="1"/>
</dbReference>
<gene>
    <name evidence="9" type="ORF">ACFOW9_09005</name>
</gene>
<organism evidence="9 10">
    <name type="scientific">Arthrobacter cryoconiti</name>
    <dbReference type="NCBI Taxonomy" id="748907"/>
    <lineage>
        <taxon>Bacteria</taxon>
        <taxon>Bacillati</taxon>
        <taxon>Actinomycetota</taxon>
        <taxon>Actinomycetes</taxon>
        <taxon>Micrococcales</taxon>
        <taxon>Micrococcaceae</taxon>
        <taxon>Arthrobacter</taxon>
    </lineage>
</organism>
<reference evidence="10" key="1">
    <citation type="journal article" date="2019" name="Int. J. Syst. Evol. Microbiol.">
        <title>The Global Catalogue of Microorganisms (GCM) 10K type strain sequencing project: providing services to taxonomists for standard genome sequencing and annotation.</title>
        <authorList>
            <consortium name="The Broad Institute Genomics Platform"/>
            <consortium name="The Broad Institute Genome Sequencing Center for Infectious Disease"/>
            <person name="Wu L."/>
            <person name="Ma J."/>
        </authorList>
    </citation>
    <scope>NUCLEOTIDE SEQUENCE [LARGE SCALE GENOMIC DNA]</scope>
    <source>
        <strain evidence="10">CGMCC 1.10698</strain>
    </source>
</reference>
<sequence length="445" mass="46759">MKVSVIGCGYLGAVHAATMASLGHTVVGLEPDATKVWALAQGLPPFHEPGLQELVQEGLISGRLEFTTEPSAVAGSSVHFICVGTPQAKTAMDADLSQILAAIDALLPYLHPGDVVAGKSTVPVGTSELVSRRLEGSGAFLAWNPEFLRQGSAVSDSLHPERIVYGLPSGGNRSRIQTVLDTVYAPLLDGGTPRIVTDWATAELIKSAANAFLAMKLSYINAVGELCEQVGADVVGLSLALGLDGRIGADYLKAGVGFGGGCLPKDLRSFRVQAKDHGVDSLEELLSLVDGINADARYRAGESALRMCGGSVVGRRIGVLGAAFKADTDDVRDSPALDIALQLAAEGAQVTVSDPRVPEHTWLAYPQLSFVRHAEQALRGAELAMLLTPWPEFVGLDPAETALLMSVPRMYDGRNALDPVAWKTAGWEYYGAGRGMALGSVQAAH</sequence>
<protein>
    <recommendedName>
        <fullName evidence="3 7">UDP-glucose 6-dehydrogenase</fullName>
        <ecNumber evidence="3 7">1.1.1.22</ecNumber>
    </recommendedName>
</protein>
<evidence type="ECO:0000256" key="6">
    <source>
        <dbReference type="ARBA" id="ARBA00047473"/>
    </source>
</evidence>
<comment type="similarity">
    <text evidence="2 7">Belongs to the UDP-glucose/GDP-mannose dehydrogenase family.</text>
</comment>
<dbReference type="InterPro" id="IPR014027">
    <property type="entry name" value="UDP-Glc/GDP-Man_DH_C"/>
</dbReference>
<dbReference type="SUPFAM" id="SSF48179">
    <property type="entry name" value="6-phosphogluconate dehydrogenase C-terminal domain-like"/>
    <property type="match status" value="1"/>
</dbReference>
<name>A0ABV8QZX8_9MICC</name>
<evidence type="ECO:0000256" key="5">
    <source>
        <dbReference type="ARBA" id="ARBA00023027"/>
    </source>
</evidence>
<dbReference type="Gene3D" id="1.20.5.100">
    <property type="entry name" value="Cytochrome c1, transmembrane anchor, C-terminal"/>
    <property type="match status" value="1"/>
</dbReference>
<dbReference type="Pfam" id="PF03720">
    <property type="entry name" value="UDPG_MGDP_dh_C"/>
    <property type="match status" value="1"/>
</dbReference>
<dbReference type="EMBL" id="JBHSCQ010000010">
    <property type="protein sequence ID" value="MFC4265737.1"/>
    <property type="molecule type" value="Genomic_DNA"/>
</dbReference>
<dbReference type="Proteomes" id="UP001595773">
    <property type="component" value="Unassembled WGS sequence"/>
</dbReference>
<dbReference type="Pfam" id="PF03721">
    <property type="entry name" value="UDPG_MGDP_dh_N"/>
    <property type="match status" value="1"/>
</dbReference>
<evidence type="ECO:0000256" key="4">
    <source>
        <dbReference type="ARBA" id="ARBA00023002"/>
    </source>
</evidence>
<dbReference type="SUPFAM" id="SSF51735">
    <property type="entry name" value="NAD(P)-binding Rossmann-fold domains"/>
    <property type="match status" value="1"/>
</dbReference>
<keyword evidence="5 7" id="KW-0520">NAD</keyword>
<feature type="domain" description="UDP-glucose/GDP-mannose dehydrogenase C-terminal" evidence="8">
    <location>
        <begin position="318"/>
        <end position="419"/>
    </location>
</feature>
<keyword evidence="10" id="KW-1185">Reference proteome</keyword>
<dbReference type="InterPro" id="IPR017476">
    <property type="entry name" value="UDP-Glc/GDP-Man"/>
</dbReference>
<evidence type="ECO:0000313" key="10">
    <source>
        <dbReference type="Proteomes" id="UP001595773"/>
    </source>
</evidence>
<dbReference type="SUPFAM" id="SSF52413">
    <property type="entry name" value="UDP-glucose/GDP-mannose dehydrogenase C-terminal domain"/>
    <property type="match status" value="1"/>
</dbReference>
<dbReference type="InterPro" id="IPR014026">
    <property type="entry name" value="UDP-Glc/GDP-Man_DH_dimer"/>
</dbReference>
<evidence type="ECO:0000256" key="2">
    <source>
        <dbReference type="ARBA" id="ARBA00006601"/>
    </source>
</evidence>
<evidence type="ECO:0000313" key="9">
    <source>
        <dbReference type="EMBL" id="MFC4265737.1"/>
    </source>
</evidence>
<comment type="pathway">
    <text evidence="1">Nucleotide-sugar biosynthesis; UDP-alpha-D-glucuronate biosynthesis; UDP-alpha-D-glucuronate from UDP-alpha-D-glucose: step 1/1.</text>
</comment>
<evidence type="ECO:0000256" key="7">
    <source>
        <dbReference type="PIRNR" id="PIRNR000124"/>
    </source>
</evidence>
<dbReference type="PANTHER" id="PTHR43750">
    <property type="entry name" value="UDP-GLUCOSE 6-DEHYDROGENASE TUAD"/>
    <property type="match status" value="1"/>
</dbReference>
<dbReference type="InterPro" id="IPR036291">
    <property type="entry name" value="NAD(P)-bd_dom_sf"/>
</dbReference>
<dbReference type="Gene3D" id="3.40.50.720">
    <property type="entry name" value="NAD(P)-binding Rossmann-like Domain"/>
    <property type="match status" value="2"/>
</dbReference>
<dbReference type="PIRSF" id="PIRSF000124">
    <property type="entry name" value="UDPglc_GDPman_dh"/>
    <property type="match status" value="1"/>
</dbReference>
<dbReference type="InterPro" id="IPR001732">
    <property type="entry name" value="UDP-Glc/GDP-Man_DH_N"/>
</dbReference>